<dbReference type="OrthoDB" id="9802426at2"/>
<evidence type="ECO:0000256" key="5">
    <source>
        <dbReference type="PROSITE-ProRule" id="PRU01091"/>
    </source>
</evidence>
<dbReference type="Gene3D" id="3.40.50.2300">
    <property type="match status" value="1"/>
</dbReference>
<dbReference type="GO" id="GO:0000976">
    <property type="term" value="F:transcription cis-regulatory region binding"/>
    <property type="evidence" value="ECO:0007669"/>
    <property type="project" value="TreeGrafter"/>
</dbReference>
<feature type="domain" description="Response regulatory" evidence="6">
    <location>
        <begin position="2"/>
        <end position="123"/>
    </location>
</feature>
<dbReference type="Proteomes" id="UP000062912">
    <property type="component" value="Unassembled WGS sequence"/>
</dbReference>
<feature type="modified residue" description="4-aspartylphosphate" evidence="4">
    <location>
        <position position="57"/>
    </location>
</feature>
<sequence>MRIAILEDEPTQMEYLVHALEQQLASCADGLTCVRFHLGEALRRALRSETFDLLVLDWNVPDLDGLDLLRWVREFRESRVPIIMLSSRGAECDVAEALATGADDYLVKPLRPLELAARIRNLLRKLQPQVQQRPVERFGHWEFDRTNTIVRFGHPAGNSETELTEREFRLALALFGNLGQTVSRSYLMERMGVSGESPSRSLDSQIYRLRTKLGLRPAHGVRLQTIYGQGYRLEAVDENPS</sequence>
<dbReference type="InterPro" id="IPR001867">
    <property type="entry name" value="OmpR/PhoB-type_DNA-bd"/>
</dbReference>
<dbReference type="InterPro" id="IPR036388">
    <property type="entry name" value="WH-like_DNA-bd_sf"/>
</dbReference>
<keyword evidence="3 5" id="KW-0238">DNA-binding</keyword>
<proteinExistence type="predicted"/>
<dbReference type="GO" id="GO:0006355">
    <property type="term" value="P:regulation of DNA-templated transcription"/>
    <property type="evidence" value="ECO:0007669"/>
    <property type="project" value="InterPro"/>
</dbReference>
<dbReference type="InterPro" id="IPR016032">
    <property type="entry name" value="Sig_transdc_resp-reg_C-effctor"/>
</dbReference>
<dbReference type="AlphaFoldDB" id="A0A132EA38"/>
<reference evidence="8 9" key="1">
    <citation type="submission" date="2015-11" db="EMBL/GenBank/DDBJ databases">
        <title>Expanding the genomic diversity of Burkholderia species for the development of highly accurate diagnostics.</title>
        <authorList>
            <person name="Sahl J."/>
            <person name="Keim P."/>
            <person name="Wagner D."/>
        </authorList>
    </citation>
    <scope>NUCLEOTIDE SEQUENCE [LARGE SCALE GENOMIC DNA]</scope>
    <source>
        <strain evidence="8 9">MSMB368WGS</strain>
    </source>
</reference>
<evidence type="ECO:0000256" key="2">
    <source>
        <dbReference type="ARBA" id="ARBA00023012"/>
    </source>
</evidence>
<dbReference type="SMART" id="SM00448">
    <property type="entry name" value="REC"/>
    <property type="match status" value="1"/>
</dbReference>
<dbReference type="GO" id="GO:0000156">
    <property type="term" value="F:phosphorelay response regulator activity"/>
    <property type="evidence" value="ECO:0007669"/>
    <property type="project" value="TreeGrafter"/>
</dbReference>
<name>A0A132EA38_9BURK</name>
<dbReference type="GO" id="GO:0005829">
    <property type="term" value="C:cytosol"/>
    <property type="evidence" value="ECO:0007669"/>
    <property type="project" value="TreeGrafter"/>
</dbReference>
<dbReference type="GO" id="GO:0032993">
    <property type="term" value="C:protein-DNA complex"/>
    <property type="evidence" value="ECO:0007669"/>
    <property type="project" value="TreeGrafter"/>
</dbReference>
<dbReference type="SMART" id="SM00862">
    <property type="entry name" value="Trans_reg_C"/>
    <property type="match status" value="1"/>
</dbReference>
<dbReference type="Gene3D" id="1.10.10.10">
    <property type="entry name" value="Winged helix-like DNA-binding domain superfamily/Winged helix DNA-binding domain"/>
    <property type="match status" value="1"/>
</dbReference>
<evidence type="ECO:0000259" key="7">
    <source>
        <dbReference type="PROSITE" id="PS51755"/>
    </source>
</evidence>
<dbReference type="PANTHER" id="PTHR48111">
    <property type="entry name" value="REGULATOR OF RPOS"/>
    <property type="match status" value="1"/>
</dbReference>
<evidence type="ECO:0000259" key="6">
    <source>
        <dbReference type="PROSITE" id="PS50110"/>
    </source>
</evidence>
<dbReference type="EMBL" id="LPJR01000076">
    <property type="protein sequence ID" value="KWF20838.1"/>
    <property type="molecule type" value="Genomic_DNA"/>
</dbReference>
<accession>A0A132EA38</accession>
<dbReference type="PROSITE" id="PS50110">
    <property type="entry name" value="RESPONSE_REGULATORY"/>
    <property type="match status" value="1"/>
</dbReference>
<dbReference type="SUPFAM" id="SSF46894">
    <property type="entry name" value="C-terminal effector domain of the bipartite response regulators"/>
    <property type="match status" value="1"/>
</dbReference>
<dbReference type="CDD" id="cd00383">
    <property type="entry name" value="trans_reg_C"/>
    <property type="match status" value="1"/>
</dbReference>
<feature type="domain" description="OmpR/PhoB-type" evidence="7">
    <location>
        <begin position="133"/>
        <end position="235"/>
    </location>
</feature>
<dbReference type="PROSITE" id="PS51755">
    <property type="entry name" value="OMPR_PHOB"/>
    <property type="match status" value="1"/>
</dbReference>
<dbReference type="Pfam" id="PF00486">
    <property type="entry name" value="Trans_reg_C"/>
    <property type="match status" value="1"/>
</dbReference>
<evidence type="ECO:0000256" key="4">
    <source>
        <dbReference type="PROSITE-ProRule" id="PRU00169"/>
    </source>
</evidence>
<evidence type="ECO:0000313" key="8">
    <source>
        <dbReference type="EMBL" id="KWF20838.1"/>
    </source>
</evidence>
<feature type="DNA-binding region" description="OmpR/PhoB-type" evidence="5">
    <location>
        <begin position="133"/>
        <end position="235"/>
    </location>
</feature>
<dbReference type="InterPro" id="IPR001789">
    <property type="entry name" value="Sig_transdc_resp-reg_receiver"/>
</dbReference>
<evidence type="ECO:0000256" key="3">
    <source>
        <dbReference type="ARBA" id="ARBA00023125"/>
    </source>
</evidence>
<dbReference type="SUPFAM" id="SSF52172">
    <property type="entry name" value="CheY-like"/>
    <property type="match status" value="1"/>
</dbReference>
<keyword evidence="2" id="KW-0902">Two-component regulatory system</keyword>
<evidence type="ECO:0000313" key="9">
    <source>
        <dbReference type="Proteomes" id="UP000062912"/>
    </source>
</evidence>
<dbReference type="CDD" id="cd17574">
    <property type="entry name" value="REC_OmpR"/>
    <property type="match status" value="1"/>
</dbReference>
<dbReference type="InterPro" id="IPR011006">
    <property type="entry name" value="CheY-like_superfamily"/>
</dbReference>
<dbReference type="Pfam" id="PF00072">
    <property type="entry name" value="Response_reg"/>
    <property type="match status" value="1"/>
</dbReference>
<protein>
    <recommendedName>
        <fullName evidence="10">Two-component system response regulator</fullName>
    </recommendedName>
</protein>
<evidence type="ECO:0008006" key="10">
    <source>
        <dbReference type="Google" id="ProtNLM"/>
    </source>
</evidence>
<evidence type="ECO:0000256" key="1">
    <source>
        <dbReference type="ARBA" id="ARBA00022553"/>
    </source>
</evidence>
<dbReference type="RefSeq" id="WP_060246151.1">
    <property type="nucleotide sequence ID" value="NZ_LPJR01000076.1"/>
</dbReference>
<gene>
    <name evidence="8" type="ORF">WT56_29710</name>
</gene>
<keyword evidence="1 4" id="KW-0597">Phosphoprotein</keyword>
<comment type="caution">
    <text evidence="8">The sequence shown here is derived from an EMBL/GenBank/DDBJ whole genome shotgun (WGS) entry which is preliminary data.</text>
</comment>
<organism evidence="8 9">
    <name type="scientific">Burkholderia pseudomultivorans</name>
    <dbReference type="NCBI Taxonomy" id="1207504"/>
    <lineage>
        <taxon>Bacteria</taxon>
        <taxon>Pseudomonadati</taxon>
        <taxon>Pseudomonadota</taxon>
        <taxon>Betaproteobacteria</taxon>
        <taxon>Burkholderiales</taxon>
        <taxon>Burkholderiaceae</taxon>
        <taxon>Burkholderia</taxon>
        <taxon>Burkholderia cepacia complex</taxon>
    </lineage>
</organism>
<dbReference type="InterPro" id="IPR039420">
    <property type="entry name" value="WalR-like"/>
</dbReference>
<dbReference type="PANTHER" id="PTHR48111:SF40">
    <property type="entry name" value="PHOSPHATE REGULON TRANSCRIPTIONAL REGULATORY PROTEIN PHOB"/>
    <property type="match status" value="1"/>
</dbReference>